<dbReference type="Proteomes" id="UP000187151">
    <property type="component" value="Unassembled WGS sequence"/>
</dbReference>
<sequence>MTERWERAAAFARLVWDGWQQVVRAHPPGRPYGYFAPKRHKDMAWSDYVALGDPAYDAYDTRPCQVAFREWAAAYETGADAADLRAVLLDIVTDPVESIGDCPREDFSRRGARWTVGLCSLLTLDGWWRKDGEPPLHGACDAPGSCPHPPPVADEGGGAGRRAALPADTLLVHVRCQV</sequence>
<keyword evidence="2" id="KW-1185">Reference proteome</keyword>
<name>A0ABX3G3R6_9ACTN</name>
<proteinExistence type="predicted"/>
<accession>A0ABX3G3R6</accession>
<dbReference type="RefSeq" id="WP_076044008.1">
    <property type="nucleotide sequence ID" value="NZ_MQUR01000022.1"/>
</dbReference>
<gene>
    <name evidence="1" type="ORF">AVW11_12415</name>
</gene>
<organism evidence="1 2">
    <name type="scientific">Streptomyces amritsarensis</name>
    <dbReference type="NCBI Taxonomy" id="681158"/>
    <lineage>
        <taxon>Bacteria</taxon>
        <taxon>Bacillati</taxon>
        <taxon>Actinomycetota</taxon>
        <taxon>Actinomycetes</taxon>
        <taxon>Kitasatosporales</taxon>
        <taxon>Streptomycetaceae</taxon>
        <taxon>Streptomyces</taxon>
    </lineage>
</organism>
<protein>
    <submittedName>
        <fullName evidence="1">Uncharacterized protein</fullName>
    </submittedName>
</protein>
<evidence type="ECO:0000313" key="2">
    <source>
        <dbReference type="Proteomes" id="UP000187151"/>
    </source>
</evidence>
<dbReference type="EMBL" id="MQUR01000022">
    <property type="protein sequence ID" value="OLZ68285.1"/>
    <property type="molecule type" value="Genomic_DNA"/>
</dbReference>
<evidence type="ECO:0000313" key="1">
    <source>
        <dbReference type="EMBL" id="OLZ68285.1"/>
    </source>
</evidence>
<comment type="caution">
    <text evidence="1">The sequence shown here is derived from an EMBL/GenBank/DDBJ whole genome shotgun (WGS) entry which is preliminary data.</text>
</comment>
<reference evidence="1 2" key="1">
    <citation type="submission" date="2016-01" db="EMBL/GenBank/DDBJ databases">
        <title>Streptomyces amritsarensis strain MTCC 11845 genome sequencing and assembly.</title>
        <authorList>
            <person name="Sharma D."/>
            <person name="Nair G.R."/>
            <person name="Kaur G."/>
            <person name="Manhas R.K."/>
            <person name="Mayilraj S."/>
        </authorList>
    </citation>
    <scope>NUCLEOTIDE SEQUENCE [LARGE SCALE GENOMIC DNA]</scope>
    <source>
        <strain evidence="1 2">MTCC 11845</strain>
    </source>
</reference>